<feature type="transmembrane region" description="Helical" evidence="1">
    <location>
        <begin position="49"/>
        <end position="67"/>
    </location>
</feature>
<dbReference type="AlphaFoldDB" id="A0AAW3RRV8"/>
<accession>A0AAW3RRV8</accession>
<feature type="transmembrane region" description="Helical" evidence="1">
    <location>
        <begin position="106"/>
        <end position="127"/>
    </location>
</feature>
<sequence>MHTASRSFRYLSILSALLFFALAAIWLFTPATLLANWGVAFGGGVEGLIGRRAAPLYAGIGVMLFALRNAPSSAGRTAAVAGFITACLLLALLGAVEWAAGRVNAGILSAIVVEIVLPLAFVLAIRAERKAHRAARRAAT</sequence>
<evidence type="ECO:0000313" key="3">
    <source>
        <dbReference type="Proteomes" id="UP000584405"/>
    </source>
</evidence>
<feature type="transmembrane region" description="Helical" evidence="1">
    <location>
        <begin position="7"/>
        <end position="29"/>
    </location>
</feature>
<feature type="transmembrane region" description="Helical" evidence="1">
    <location>
        <begin position="79"/>
        <end position="100"/>
    </location>
</feature>
<comment type="caution">
    <text evidence="2">The sequence shown here is derived from an EMBL/GenBank/DDBJ whole genome shotgun (WGS) entry which is preliminary data.</text>
</comment>
<keyword evidence="1" id="KW-0472">Membrane</keyword>
<dbReference type="EMBL" id="JACDRT010000005">
    <property type="protein sequence ID" value="MBA0158656.1"/>
    <property type="molecule type" value="Genomic_DNA"/>
</dbReference>
<evidence type="ECO:0000256" key="1">
    <source>
        <dbReference type="SAM" id="Phobius"/>
    </source>
</evidence>
<protein>
    <recommendedName>
        <fullName evidence="4">DUF4345 domain-containing protein</fullName>
    </recommendedName>
</protein>
<keyword evidence="1" id="KW-1133">Transmembrane helix</keyword>
<organism evidence="2 3">
    <name type="scientific">Pectobacterium versatile</name>
    <dbReference type="NCBI Taxonomy" id="2488639"/>
    <lineage>
        <taxon>Bacteria</taxon>
        <taxon>Pseudomonadati</taxon>
        <taxon>Pseudomonadota</taxon>
        <taxon>Gammaproteobacteria</taxon>
        <taxon>Enterobacterales</taxon>
        <taxon>Pectobacteriaceae</taxon>
        <taxon>Pectobacterium</taxon>
    </lineage>
</organism>
<name>A0AAW3RRV8_9GAMM</name>
<proteinExistence type="predicted"/>
<evidence type="ECO:0008006" key="4">
    <source>
        <dbReference type="Google" id="ProtNLM"/>
    </source>
</evidence>
<evidence type="ECO:0000313" key="2">
    <source>
        <dbReference type="EMBL" id="MBA0158656.1"/>
    </source>
</evidence>
<gene>
    <name evidence="2" type="ORF">H0253_07345</name>
</gene>
<reference evidence="2 3" key="1">
    <citation type="submission" date="2020-07" db="EMBL/GenBank/DDBJ databases">
        <title>Updated taxonomy of Pectobacterium genus in the CIRM-CFBP bacterial collection: when new species reveal old endemic population.</title>
        <authorList>
            <person name="Pedron J."/>
            <person name="Barny M.A."/>
            <person name="Portier P."/>
        </authorList>
    </citation>
    <scope>NUCLEOTIDE SEQUENCE [LARGE SCALE GENOMIC DNA]</scope>
    <source>
        <strain evidence="2 3">CFBP5669</strain>
    </source>
</reference>
<keyword evidence="1" id="KW-0812">Transmembrane</keyword>
<dbReference type="Proteomes" id="UP000584405">
    <property type="component" value="Unassembled WGS sequence"/>
</dbReference>